<dbReference type="AlphaFoldDB" id="A0AAU9CMU7"/>
<dbReference type="GO" id="GO:0055085">
    <property type="term" value="P:transmembrane transport"/>
    <property type="evidence" value="ECO:0007669"/>
    <property type="project" value="InterPro"/>
</dbReference>
<evidence type="ECO:0000259" key="12">
    <source>
        <dbReference type="PROSITE" id="PS52015"/>
    </source>
</evidence>
<dbReference type="Proteomes" id="UP001321825">
    <property type="component" value="Chromosome"/>
</dbReference>
<name>A0AAU9CMU7_9GAMM</name>
<keyword evidence="5 10" id="KW-0997">Cell inner membrane</keyword>
<dbReference type="NCBIfam" id="TIGR01352">
    <property type="entry name" value="tonB_Cterm"/>
    <property type="match status" value="1"/>
</dbReference>
<evidence type="ECO:0000313" key="14">
    <source>
        <dbReference type="Proteomes" id="UP001321825"/>
    </source>
</evidence>
<dbReference type="PANTHER" id="PTHR33446">
    <property type="entry name" value="PROTEIN TONB-RELATED"/>
    <property type="match status" value="1"/>
</dbReference>
<evidence type="ECO:0000256" key="10">
    <source>
        <dbReference type="RuleBase" id="RU362123"/>
    </source>
</evidence>
<dbReference type="InterPro" id="IPR006260">
    <property type="entry name" value="TonB/TolA_C"/>
</dbReference>
<dbReference type="GO" id="GO:0015031">
    <property type="term" value="P:protein transport"/>
    <property type="evidence" value="ECO:0007669"/>
    <property type="project" value="UniProtKB-UniRule"/>
</dbReference>
<dbReference type="KEGG" id="mcau:MIT9_P0811"/>
<dbReference type="GO" id="GO:0031992">
    <property type="term" value="F:energy transducer activity"/>
    <property type="evidence" value="ECO:0007669"/>
    <property type="project" value="InterPro"/>
</dbReference>
<protein>
    <recommendedName>
        <fullName evidence="10">Protein TonB</fullName>
    </recommendedName>
</protein>
<evidence type="ECO:0000256" key="6">
    <source>
        <dbReference type="ARBA" id="ARBA00022692"/>
    </source>
</evidence>
<dbReference type="InterPro" id="IPR051045">
    <property type="entry name" value="TonB-dependent_transducer"/>
</dbReference>
<keyword evidence="9" id="KW-0472">Membrane</keyword>
<sequence>MRVTLCAVLALALNLLLFQFMAGLIARHRLGSRPILHVHRLDFIRLPEAEAAPPPPRRRAVPEPPPPSRPPSPSSQPTAPVRGTVRQLPVPDLALKVEVPLAASVKVAAPALPSLLVEGETSGPPGPVHLPPQPPSFISASELIPVARIPPVYPPEAKRRRIEGYVVVEFTVTETGEVKNPKIIESRPPGVFDRAVLRAVRHWRFRPKKWDGRPVAVRAQQKLEFRLRR</sequence>
<evidence type="ECO:0000256" key="9">
    <source>
        <dbReference type="ARBA" id="ARBA00023136"/>
    </source>
</evidence>
<proteinExistence type="inferred from homology"/>
<dbReference type="PANTHER" id="PTHR33446:SF14">
    <property type="entry name" value="PROTEIN TONB"/>
    <property type="match status" value="1"/>
</dbReference>
<keyword evidence="4 10" id="KW-1003">Cell membrane</keyword>
<reference evidence="14" key="1">
    <citation type="journal article" date="2024" name="Int. J. Syst. Evol. Microbiol.">
        <title>Methylomarinovum tepidoasis sp. nov., a moderately thermophilic methanotroph of the family Methylothermaceae isolated from a deep-sea hydrothermal field.</title>
        <authorList>
            <person name="Hirayama H."/>
            <person name="Takaki Y."/>
            <person name="Abe M."/>
            <person name="Miyazaki M."/>
            <person name="Uematsu K."/>
            <person name="Matsui Y."/>
            <person name="Takai K."/>
        </authorList>
    </citation>
    <scope>NUCLEOTIDE SEQUENCE [LARGE SCALE GENOMIC DNA]</scope>
    <source>
        <strain evidence="14">IT-9</strain>
    </source>
</reference>
<evidence type="ECO:0000313" key="13">
    <source>
        <dbReference type="EMBL" id="BCX81233.1"/>
    </source>
</evidence>
<organism evidence="13 14">
    <name type="scientific">Methylomarinovum caldicuralii</name>
    <dbReference type="NCBI Taxonomy" id="438856"/>
    <lineage>
        <taxon>Bacteria</taxon>
        <taxon>Pseudomonadati</taxon>
        <taxon>Pseudomonadota</taxon>
        <taxon>Gammaproteobacteria</taxon>
        <taxon>Methylococcales</taxon>
        <taxon>Methylothermaceae</taxon>
        <taxon>Methylomarinovum</taxon>
    </lineage>
</organism>
<comment type="function">
    <text evidence="10">Interacts with outer membrane receptor proteins that carry out high-affinity binding and energy dependent uptake into the periplasmic space of specific substrates. It could act to transduce energy from the cytoplasmic membrane to specific energy-requiring processes in the outer membrane, resulting in the release into the periplasm of ligands bound by these outer membrane proteins.</text>
</comment>
<evidence type="ECO:0000256" key="8">
    <source>
        <dbReference type="ARBA" id="ARBA00022989"/>
    </source>
</evidence>
<evidence type="ECO:0000256" key="7">
    <source>
        <dbReference type="ARBA" id="ARBA00022927"/>
    </source>
</evidence>
<feature type="compositionally biased region" description="Pro residues" evidence="11">
    <location>
        <begin position="62"/>
        <end position="74"/>
    </location>
</feature>
<dbReference type="GO" id="GO:0005886">
    <property type="term" value="C:plasma membrane"/>
    <property type="evidence" value="ECO:0007669"/>
    <property type="project" value="UniProtKB-SubCell"/>
</dbReference>
<keyword evidence="14" id="KW-1185">Reference proteome</keyword>
<evidence type="ECO:0000256" key="2">
    <source>
        <dbReference type="ARBA" id="ARBA00006555"/>
    </source>
</evidence>
<comment type="similarity">
    <text evidence="2 10">Belongs to the TonB family.</text>
</comment>
<comment type="subcellular location">
    <subcellularLocation>
        <location evidence="1 10">Cell inner membrane</location>
        <topology evidence="1 10">Single-pass membrane protein</topology>
        <orientation evidence="1 10">Periplasmic side</orientation>
    </subcellularLocation>
</comment>
<evidence type="ECO:0000256" key="1">
    <source>
        <dbReference type="ARBA" id="ARBA00004383"/>
    </source>
</evidence>
<evidence type="ECO:0000256" key="3">
    <source>
        <dbReference type="ARBA" id="ARBA00022448"/>
    </source>
</evidence>
<gene>
    <name evidence="13" type="ORF">MIT9_P0811</name>
</gene>
<keyword evidence="3 10" id="KW-0813">Transport</keyword>
<evidence type="ECO:0000256" key="4">
    <source>
        <dbReference type="ARBA" id="ARBA00022475"/>
    </source>
</evidence>
<dbReference type="RefSeq" id="WP_317706167.1">
    <property type="nucleotide sequence ID" value="NZ_AP024714.1"/>
</dbReference>
<keyword evidence="10" id="KW-0735">Signal-anchor</keyword>
<keyword evidence="8" id="KW-1133">Transmembrane helix</keyword>
<dbReference type="InterPro" id="IPR003538">
    <property type="entry name" value="TonB"/>
</dbReference>
<evidence type="ECO:0000256" key="5">
    <source>
        <dbReference type="ARBA" id="ARBA00022519"/>
    </source>
</evidence>
<keyword evidence="6" id="KW-0812">Transmembrane</keyword>
<dbReference type="GO" id="GO:0030288">
    <property type="term" value="C:outer membrane-bounded periplasmic space"/>
    <property type="evidence" value="ECO:0007669"/>
    <property type="project" value="InterPro"/>
</dbReference>
<dbReference type="SUPFAM" id="SSF74653">
    <property type="entry name" value="TolA/TonB C-terminal domain"/>
    <property type="match status" value="1"/>
</dbReference>
<feature type="region of interest" description="Disordered" evidence="11">
    <location>
        <begin position="49"/>
        <end position="82"/>
    </location>
</feature>
<accession>A0AAU9CMU7</accession>
<dbReference type="EMBL" id="AP024714">
    <property type="protein sequence ID" value="BCX81233.1"/>
    <property type="molecule type" value="Genomic_DNA"/>
</dbReference>
<dbReference type="InterPro" id="IPR037682">
    <property type="entry name" value="TonB_C"/>
</dbReference>
<feature type="domain" description="TonB C-terminal" evidence="12">
    <location>
        <begin position="138"/>
        <end position="229"/>
    </location>
</feature>
<dbReference type="GO" id="GO:0015891">
    <property type="term" value="P:siderophore transport"/>
    <property type="evidence" value="ECO:0007669"/>
    <property type="project" value="InterPro"/>
</dbReference>
<keyword evidence="7 10" id="KW-0653">Protein transport</keyword>
<dbReference type="PRINTS" id="PR01374">
    <property type="entry name" value="TONBPROTEIN"/>
</dbReference>
<dbReference type="Gene3D" id="3.30.1150.10">
    <property type="match status" value="1"/>
</dbReference>
<dbReference type="Pfam" id="PF03544">
    <property type="entry name" value="TonB_C"/>
    <property type="match status" value="1"/>
</dbReference>
<evidence type="ECO:0000256" key="11">
    <source>
        <dbReference type="SAM" id="MobiDB-lite"/>
    </source>
</evidence>
<dbReference type="PROSITE" id="PS52015">
    <property type="entry name" value="TONB_CTD"/>
    <property type="match status" value="1"/>
</dbReference>